<dbReference type="PANTHER" id="PTHR10587:SF78">
    <property type="entry name" value="PEPTIDOGLYCAN-N-ACETYLMURAMIC ACID DEACETYLASE PDAA"/>
    <property type="match status" value="1"/>
</dbReference>
<dbReference type="Gene3D" id="3.20.20.370">
    <property type="entry name" value="Glycoside hydrolase/deacetylase"/>
    <property type="match status" value="1"/>
</dbReference>
<organism evidence="3 4">
    <name type="scientific">Anaerofustis stercorihominis</name>
    <dbReference type="NCBI Taxonomy" id="214853"/>
    <lineage>
        <taxon>Bacteria</taxon>
        <taxon>Bacillati</taxon>
        <taxon>Bacillota</taxon>
        <taxon>Clostridia</taxon>
        <taxon>Eubacteriales</taxon>
        <taxon>Eubacteriaceae</taxon>
        <taxon>Anaerofustis</taxon>
    </lineage>
</organism>
<dbReference type="InterPro" id="IPR050248">
    <property type="entry name" value="Polysacc_deacetylase_ArnD"/>
</dbReference>
<keyword evidence="1" id="KW-1133">Transmembrane helix</keyword>
<feature type="domain" description="NodB homology" evidence="2">
    <location>
        <begin position="76"/>
        <end position="257"/>
    </location>
</feature>
<sequence>MIDLNRKKLISILFGIIAVIIIAVICFGFIHKISAGIDKTEWGLGNYGDGKQPVGNADKETLSKYDAYYVGNENEKNIYLTFDAGYENGYTEKILDTLKEQKVPATFFLVGNYLEKNPELVKRMIKEGHIVANHTYSHKDLRYVSDEEFKKQVNDLADLYKKTTGQEIKKYLRPPEGTFNEHSLAMAKSMGYKTIFWSLAYNDWNNNQQKSYSEVFDKVLPKLHNGCILLLHSTSKTNGEVLGDLLSKIKEEGYTFKSLDELAK</sequence>
<dbReference type="EMBL" id="QUSM01000003">
    <property type="protein sequence ID" value="RGD74108.1"/>
    <property type="molecule type" value="Genomic_DNA"/>
</dbReference>
<dbReference type="SUPFAM" id="SSF88713">
    <property type="entry name" value="Glycoside hydrolase/deacetylase"/>
    <property type="match status" value="1"/>
</dbReference>
<dbReference type="Pfam" id="PF01522">
    <property type="entry name" value="Polysacc_deac_1"/>
    <property type="match status" value="1"/>
</dbReference>
<keyword evidence="1" id="KW-0812">Transmembrane</keyword>
<protein>
    <submittedName>
        <fullName evidence="3">Delta-lactam-biosynthetic de-N-acetylase</fullName>
    </submittedName>
</protein>
<dbReference type="CDD" id="cd10948">
    <property type="entry name" value="CE4_BsPdaA_like"/>
    <property type="match status" value="1"/>
</dbReference>
<comment type="caution">
    <text evidence="3">The sequence shown here is derived from an EMBL/GenBank/DDBJ whole genome shotgun (WGS) entry which is preliminary data.</text>
</comment>
<dbReference type="GO" id="GO:0016810">
    <property type="term" value="F:hydrolase activity, acting on carbon-nitrogen (but not peptide) bonds"/>
    <property type="evidence" value="ECO:0007669"/>
    <property type="project" value="InterPro"/>
</dbReference>
<evidence type="ECO:0000259" key="2">
    <source>
        <dbReference type="PROSITE" id="PS51677"/>
    </source>
</evidence>
<accession>A0A3E3DZI5</accession>
<dbReference type="PROSITE" id="PS51677">
    <property type="entry name" value="NODB"/>
    <property type="match status" value="1"/>
</dbReference>
<dbReference type="NCBIfam" id="TIGR02884">
    <property type="entry name" value="spore_pdaA"/>
    <property type="match status" value="1"/>
</dbReference>
<dbReference type="InterPro" id="IPR014235">
    <property type="entry name" value="Spore_PdaA"/>
</dbReference>
<feature type="transmembrane region" description="Helical" evidence="1">
    <location>
        <begin position="12"/>
        <end position="30"/>
    </location>
</feature>
<dbReference type="GO" id="GO:0005975">
    <property type="term" value="P:carbohydrate metabolic process"/>
    <property type="evidence" value="ECO:0007669"/>
    <property type="project" value="InterPro"/>
</dbReference>
<proteinExistence type="predicted"/>
<dbReference type="PANTHER" id="PTHR10587">
    <property type="entry name" value="GLYCOSYL TRANSFERASE-RELATED"/>
    <property type="match status" value="1"/>
</dbReference>
<dbReference type="Proteomes" id="UP000261212">
    <property type="component" value="Unassembled WGS sequence"/>
</dbReference>
<dbReference type="AlphaFoldDB" id="A0A3E3DZI5"/>
<dbReference type="InterPro" id="IPR002509">
    <property type="entry name" value="NODB_dom"/>
</dbReference>
<dbReference type="GO" id="GO:0016020">
    <property type="term" value="C:membrane"/>
    <property type="evidence" value="ECO:0007669"/>
    <property type="project" value="TreeGrafter"/>
</dbReference>
<keyword evidence="1" id="KW-0472">Membrane</keyword>
<reference evidence="3 4" key="1">
    <citation type="submission" date="2018-08" db="EMBL/GenBank/DDBJ databases">
        <title>A genome reference for cultivated species of the human gut microbiota.</title>
        <authorList>
            <person name="Zou Y."/>
            <person name="Xue W."/>
            <person name="Luo G."/>
        </authorList>
    </citation>
    <scope>NUCLEOTIDE SEQUENCE [LARGE SCALE GENOMIC DNA]</scope>
    <source>
        <strain evidence="3 4">AM25-6</strain>
    </source>
</reference>
<name>A0A3E3DZI5_9FIRM</name>
<evidence type="ECO:0000313" key="3">
    <source>
        <dbReference type="EMBL" id="RGD74108.1"/>
    </source>
</evidence>
<gene>
    <name evidence="3" type="primary">pdaA</name>
    <name evidence="3" type="ORF">DW687_04900</name>
</gene>
<evidence type="ECO:0000256" key="1">
    <source>
        <dbReference type="SAM" id="Phobius"/>
    </source>
</evidence>
<dbReference type="RefSeq" id="WP_117531958.1">
    <property type="nucleotide sequence ID" value="NZ_JANFYI010000001.1"/>
</dbReference>
<evidence type="ECO:0000313" key="4">
    <source>
        <dbReference type="Proteomes" id="UP000261212"/>
    </source>
</evidence>
<dbReference type="InterPro" id="IPR011330">
    <property type="entry name" value="Glyco_hydro/deAcase_b/a-brl"/>
</dbReference>